<evidence type="ECO:0000256" key="3">
    <source>
        <dbReference type="ARBA" id="ARBA00022475"/>
    </source>
</evidence>
<feature type="transmembrane region" description="Helical" evidence="7">
    <location>
        <begin position="209"/>
        <end position="230"/>
    </location>
</feature>
<feature type="transmembrane region" description="Helical" evidence="7">
    <location>
        <begin position="311"/>
        <end position="330"/>
    </location>
</feature>
<dbReference type="PANTHER" id="PTHR43045:SF1">
    <property type="entry name" value="SHIKIMATE TRANSPORTER"/>
    <property type="match status" value="1"/>
</dbReference>
<accession>A0ABP9TX85</accession>
<dbReference type="Gene3D" id="1.20.1250.20">
    <property type="entry name" value="MFS general substrate transporter like domains"/>
    <property type="match status" value="1"/>
</dbReference>
<comment type="caution">
    <text evidence="9">The sequence shown here is derived from an EMBL/GenBank/DDBJ whole genome shotgun (WGS) entry which is preliminary data.</text>
</comment>
<dbReference type="PANTHER" id="PTHR43045">
    <property type="entry name" value="SHIKIMATE TRANSPORTER"/>
    <property type="match status" value="1"/>
</dbReference>
<evidence type="ECO:0000256" key="6">
    <source>
        <dbReference type="ARBA" id="ARBA00023136"/>
    </source>
</evidence>
<dbReference type="Proteomes" id="UP001628124">
    <property type="component" value="Unassembled WGS sequence"/>
</dbReference>
<feature type="transmembrane region" description="Helical" evidence="7">
    <location>
        <begin position="364"/>
        <end position="387"/>
    </location>
</feature>
<dbReference type="EMBL" id="BAABMM010000039">
    <property type="protein sequence ID" value="GAA5252788.1"/>
    <property type="molecule type" value="Genomic_DNA"/>
</dbReference>
<evidence type="ECO:0000256" key="7">
    <source>
        <dbReference type="SAM" id="Phobius"/>
    </source>
</evidence>
<organism evidence="9 10">
    <name type="scientific">Candidatus Rickettsia kedanie</name>
    <dbReference type="NCBI Taxonomy" id="3115352"/>
    <lineage>
        <taxon>Bacteria</taxon>
        <taxon>Pseudomonadati</taxon>
        <taxon>Pseudomonadota</taxon>
        <taxon>Alphaproteobacteria</taxon>
        <taxon>Rickettsiales</taxon>
        <taxon>Rickettsiaceae</taxon>
        <taxon>Rickettsieae</taxon>
        <taxon>Rickettsia</taxon>
        <taxon>spotted fever group</taxon>
    </lineage>
</organism>
<keyword evidence="2" id="KW-0813">Transport</keyword>
<feature type="transmembrane region" description="Helical" evidence="7">
    <location>
        <begin position="427"/>
        <end position="448"/>
    </location>
</feature>
<dbReference type="PROSITE" id="PS50850">
    <property type="entry name" value="MFS"/>
    <property type="match status" value="1"/>
</dbReference>
<dbReference type="SUPFAM" id="SSF103473">
    <property type="entry name" value="MFS general substrate transporter"/>
    <property type="match status" value="1"/>
</dbReference>
<protein>
    <submittedName>
        <fullName evidence="9">MFS transporter</fullName>
    </submittedName>
</protein>
<dbReference type="InterPro" id="IPR011701">
    <property type="entry name" value="MFS"/>
</dbReference>
<dbReference type="Pfam" id="PF07690">
    <property type="entry name" value="MFS_1"/>
    <property type="match status" value="1"/>
</dbReference>
<feature type="transmembrane region" description="Helical" evidence="7">
    <location>
        <begin position="36"/>
        <end position="57"/>
    </location>
</feature>
<evidence type="ECO:0000256" key="5">
    <source>
        <dbReference type="ARBA" id="ARBA00022989"/>
    </source>
</evidence>
<feature type="transmembrane region" description="Helical" evidence="7">
    <location>
        <begin position="175"/>
        <end position="197"/>
    </location>
</feature>
<keyword evidence="10" id="KW-1185">Reference proteome</keyword>
<reference evidence="9 10" key="1">
    <citation type="journal article" date="2024" name="Microbiol. Immunol.">
        <title>Discovery of a novel spotted fever group Rickettsia, 'Candidatus Rickettsia kedanie,' in unfed larval chigger mites, Leptotrombidium scutellare.</title>
        <authorList>
            <person name="Ogawa M."/>
            <person name="Matsutani M."/>
            <person name="Katayama T."/>
            <person name="Takada N."/>
            <person name="Noda S."/>
            <person name="Takahashi M."/>
            <person name="Kageyama D."/>
            <person name="Hanaoka N."/>
            <person name="Ebihara H."/>
        </authorList>
    </citation>
    <scope>NUCLEOTIDE SEQUENCE [LARGE SCALE GENOMIC DNA]</scope>
    <source>
        <strain evidence="9 10">KNCP2-13</strain>
    </source>
</reference>
<comment type="subcellular location">
    <subcellularLocation>
        <location evidence="1">Cell inner membrane</location>
        <topology evidence="1">Multi-pass membrane protein</topology>
    </subcellularLocation>
</comment>
<dbReference type="InterPro" id="IPR036259">
    <property type="entry name" value="MFS_trans_sf"/>
</dbReference>
<feature type="transmembrane region" description="Helical" evidence="7">
    <location>
        <begin position="77"/>
        <end position="101"/>
    </location>
</feature>
<evidence type="ECO:0000256" key="2">
    <source>
        <dbReference type="ARBA" id="ARBA00022448"/>
    </source>
</evidence>
<feature type="transmembrane region" description="Helical" evidence="7">
    <location>
        <begin position="108"/>
        <end position="127"/>
    </location>
</feature>
<proteinExistence type="predicted"/>
<keyword evidence="4 7" id="KW-0812">Transmembrane</keyword>
<name>A0ABP9TX85_9RICK</name>
<evidence type="ECO:0000313" key="9">
    <source>
        <dbReference type="EMBL" id="GAA5252788.1"/>
    </source>
</evidence>
<evidence type="ECO:0000259" key="8">
    <source>
        <dbReference type="PROSITE" id="PS50850"/>
    </source>
</evidence>
<feature type="transmembrane region" description="Helical" evidence="7">
    <location>
        <begin position="342"/>
        <end position="358"/>
    </location>
</feature>
<keyword evidence="6 7" id="KW-0472">Membrane</keyword>
<feature type="transmembrane region" description="Helical" evidence="7">
    <location>
        <begin position="399"/>
        <end position="421"/>
    </location>
</feature>
<keyword evidence="5 7" id="KW-1133">Transmembrane helix</keyword>
<sequence length="457" mass="52337">MTFNQKSINYLIISLYINVMLGYTKEQRSLNKEQKQAVGLLSIGTFLEYFDLMLYVHMAVLLNNLFFPEYDPFTFSLLTAFSFCSTYLLRPIGALIFGYIGDHFGRKIVVVLTTLLMAITCVIIGSMPTYAQIGITASWILTICRIIQGMSATAEARGAELYLTENSSPPIQYPLVAIITVFSAVGTTVALGIASIFTNQNIYQHEPSWRIAFFVGATIAFVGTIARTSLKEADAFSNKKNKLKLRLPENNITLEEIDQDILDQQVPNATSIWYFFIQCARPPCFYFVYIYCADILKRECGFTPYQIINQNFWVSIIDLLGIIGLAFISYKIHPLKILKVKLYLFFTSLIFFPIMLNYHPTPLYIFIFQCLAALFVFDHVPAAPIFYKYFPVFKRFTYTSMLSAIAKLFTYIITSFGLVYITHYLGYWGLFLIFIPVGITFFMGVTYFEKMEKNRNL</sequence>
<evidence type="ECO:0000256" key="4">
    <source>
        <dbReference type="ARBA" id="ARBA00022692"/>
    </source>
</evidence>
<evidence type="ECO:0000313" key="10">
    <source>
        <dbReference type="Proteomes" id="UP001628124"/>
    </source>
</evidence>
<gene>
    <name evidence="9" type="ORF">KNCP2_10760</name>
</gene>
<feature type="domain" description="Major facilitator superfamily (MFS) profile" evidence="8">
    <location>
        <begin position="37"/>
        <end position="457"/>
    </location>
</feature>
<evidence type="ECO:0000256" key="1">
    <source>
        <dbReference type="ARBA" id="ARBA00004429"/>
    </source>
</evidence>
<keyword evidence="3" id="KW-1003">Cell membrane</keyword>
<dbReference type="InterPro" id="IPR020846">
    <property type="entry name" value="MFS_dom"/>
</dbReference>